<dbReference type="InterPro" id="IPR001932">
    <property type="entry name" value="PPM-type_phosphatase-like_dom"/>
</dbReference>
<dbReference type="EMBL" id="JBEDUW010000005">
    <property type="protein sequence ID" value="KAK9929621.1"/>
    <property type="molecule type" value="Genomic_DNA"/>
</dbReference>
<dbReference type="GO" id="GO:0046872">
    <property type="term" value="F:metal ion binding"/>
    <property type="evidence" value="ECO:0007669"/>
    <property type="project" value="UniProtKB-UniRule"/>
</dbReference>
<dbReference type="GO" id="GO:0009507">
    <property type="term" value="C:chloroplast"/>
    <property type="evidence" value="ECO:0007669"/>
    <property type="project" value="TreeGrafter"/>
</dbReference>
<sequence>MCMLLRRVQLILKAQQWSSSRSLWNDECLSSRDGGLGDDSPSTNSQDVFAEGKAHSRDVSGASTPRTMEGSEGYPSKNSEDEFTEDAARRRDVTRTSTPTPLELHTFEGSEGHLSTKSKDELTEGKEHKRDVSRASTPRTVELHTVEGFDGCPSTKSEDASTEGKKHRRNGSGPSIPMTVEFHTVEGSEGYPSTKSEDAFTEGKAHRRDVSGASTARKEDTVERNEGYPSIDSEDQFTDGKAHRRNASGASIPRTVEGAKGYPFANSEDEPTKGKEQGDVSGASTARIVELHTVQGAEGYPSSNLEDQFSEGKVDRINVSGVVVPTTVELHTVKDSERYPLRKSEDEFTDSEAPKRDISGASTPRIVELHTVEGAVGNRNMKRKIGEGGTVFKHALEDISTEVLLLSSGAALLPHPSKALTGGEDACFVASGNWLGVADGVSQWSLEGIYPGLYAHELMENCERFLSDCKGIPLTKPEDVLVRGATKTKSPGSSTVLVAYFDGQVLHVANIGNSGFIIVRNGAVFKRSSPMVHGFNFPLQIVRGDDPTELIERYKIDLDEGDVIVTATDGLFDNLYEQEIASIVTKSLQTRMRLQVNSRNGYSKFLATSAQEVGQSTSRRSPFADAVEASGYVGYTGGKLDDVTVIVSHVQKKSSCYLQ</sequence>
<evidence type="ECO:0000313" key="4">
    <source>
        <dbReference type="EMBL" id="KAK9929621.1"/>
    </source>
</evidence>
<dbReference type="EC" id="3.1.3.16" evidence="1"/>
<dbReference type="Proteomes" id="UP001457282">
    <property type="component" value="Unassembled WGS sequence"/>
</dbReference>
<evidence type="ECO:0000256" key="1">
    <source>
        <dbReference type="RuleBase" id="RU366020"/>
    </source>
</evidence>
<feature type="region of interest" description="Disordered" evidence="2">
    <location>
        <begin position="31"/>
        <end position="281"/>
    </location>
</feature>
<feature type="compositionally biased region" description="Basic and acidic residues" evidence="2">
    <location>
        <begin position="195"/>
        <end position="226"/>
    </location>
</feature>
<dbReference type="PANTHER" id="PTHR12320:SF1">
    <property type="entry name" value="PROTEIN PHOSPHATASE PTC7 HOMOLOG"/>
    <property type="match status" value="1"/>
</dbReference>
<dbReference type="InterPro" id="IPR036457">
    <property type="entry name" value="PPM-type-like_dom_sf"/>
</dbReference>
<proteinExistence type="inferred from homology"/>
<dbReference type="SMART" id="SM00332">
    <property type="entry name" value="PP2Cc"/>
    <property type="match status" value="1"/>
</dbReference>
<keyword evidence="5" id="KW-1185">Reference proteome</keyword>
<feature type="compositionally biased region" description="Basic and acidic residues" evidence="2">
    <location>
        <begin position="117"/>
        <end position="133"/>
    </location>
</feature>
<evidence type="ECO:0000256" key="2">
    <source>
        <dbReference type="SAM" id="MobiDB-lite"/>
    </source>
</evidence>
<accession>A0AAW1X0U2</accession>
<dbReference type="InterPro" id="IPR039123">
    <property type="entry name" value="PPTC7"/>
</dbReference>
<comment type="caution">
    <text evidence="4">The sequence shown here is derived from an EMBL/GenBank/DDBJ whole genome shotgun (WGS) entry which is preliminary data.</text>
</comment>
<comment type="catalytic activity">
    <reaction evidence="1">
        <text>O-phospho-L-threonyl-[protein] + H2O = L-threonyl-[protein] + phosphate</text>
        <dbReference type="Rhea" id="RHEA:47004"/>
        <dbReference type="Rhea" id="RHEA-COMP:11060"/>
        <dbReference type="Rhea" id="RHEA-COMP:11605"/>
        <dbReference type="ChEBI" id="CHEBI:15377"/>
        <dbReference type="ChEBI" id="CHEBI:30013"/>
        <dbReference type="ChEBI" id="CHEBI:43474"/>
        <dbReference type="ChEBI" id="CHEBI:61977"/>
        <dbReference type="EC" id="3.1.3.16"/>
    </reaction>
</comment>
<comment type="similarity">
    <text evidence="1">Belongs to the PP2C family.</text>
</comment>
<dbReference type="AlphaFoldDB" id="A0AAW1X0U2"/>
<name>A0AAW1X0U2_RUBAR</name>
<evidence type="ECO:0000259" key="3">
    <source>
        <dbReference type="PROSITE" id="PS51746"/>
    </source>
</evidence>
<dbReference type="SMART" id="SM00331">
    <property type="entry name" value="PP2C_SIG"/>
    <property type="match status" value="1"/>
</dbReference>
<dbReference type="PANTHER" id="PTHR12320">
    <property type="entry name" value="PROTEIN PHOSPHATASE 2C"/>
    <property type="match status" value="1"/>
</dbReference>
<keyword evidence="1" id="KW-0904">Protein phosphatase</keyword>
<comment type="catalytic activity">
    <reaction evidence="1">
        <text>O-phospho-L-seryl-[protein] + H2O = L-seryl-[protein] + phosphate</text>
        <dbReference type="Rhea" id="RHEA:20629"/>
        <dbReference type="Rhea" id="RHEA-COMP:9863"/>
        <dbReference type="Rhea" id="RHEA-COMP:11604"/>
        <dbReference type="ChEBI" id="CHEBI:15377"/>
        <dbReference type="ChEBI" id="CHEBI:29999"/>
        <dbReference type="ChEBI" id="CHEBI:43474"/>
        <dbReference type="ChEBI" id="CHEBI:83421"/>
        <dbReference type="EC" id="3.1.3.16"/>
    </reaction>
</comment>
<protein>
    <recommendedName>
        <fullName evidence="1">Protein phosphatase</fullName>
        <ecNumber evidence="1">3.1.3.16</ecNumber>
    </recommendedName>
</protein>
<organism evidence="4 5">
    <name type="scientific">Rubus argutus</name>
    <name type="common">Southern blackberry</name>
    <dbReference type="NCBI Taxonomy" id="59490"/>
    <lineage>
        <taxon>Eukaryota</taxon>
        <taxon>Viridiplantae</taxon>
        <taxon>Streptophyta</taxon>
        <taxon>Embryophyta</taxon>
        <taxon>Tracheophyta</taxon>
        <taxon>Spermatophyta</taxon>
        <taxon>Magnoliopsida</taxon>
        <taxon>eudicotyledons</taxon>
        <taxon>Gunneridae</taxon>
        <taxon>Pentapetalae</taxon>
        <taxon>rosids</taxon>
        <taxon>fabids</taxon>
        <taxon>Rosales</taxon>
        <taxon>Rosaceae</taxon>
        <taxon>Rosoideae</taxon>
        <taxon>Rosoideae incertae sedis</taxon>
        <taxon>Rubus</taxon>
    </lineage>
</organism>
<evidence type="ECO:0000313" key="5">
    <source>
        <dbReference type="Proteomes" id="UP001457282"/>
    </source>
</evidence>
<dbReference type="SUPFAM" id="SSF81606">
    <property type="entry name" value="PP2C-like"/>
    <property type="match status" value="1"/>
</dbReference>
<comment type="cofactor">
    <cofactor evidence="1">
        <name>Mg(2+)</name>
        <dbReference type="ChEBI" id="CHEBI:18420"/>
    </cofactor>
</comment>
<keyword evidence="1" id="KW-0460">Magnesium</keyword>
<gene>
    <name evidence="4" type="ORF">M0R45_026715</name>
</gene>
<keyword evidence="1" id="KW-0479">Metal-binding</keyword>
<keyword evidence="1" id="KW-0464">Manganese</keyword>
<reference evidence="4 5" key="1">
    <citation type="journal article" date="2023" name="G3 (Bethesda)">
        <title>A chromosome-length genome assembly and annotation of blackberry (Rubus argutus, cv. 'Hillquist').</title>
        <authorList>
            <person name="Bruna T."/>
            <person name="Aryal R."/>
            <person name="Dudchenko O."/>
            <person name="Sargent D.J."/>
            <person name="Mead D."/>
            <person name="Buti M."/>
            <person name="Cavallini A."/>
            <person name="Hytonen T."/>
            <person name="Andres J."/>
            <person name="Pham M."/>
            <person name="Weisz D."/>
            <person name="Mascagni F."/>
            <person name="Usai G."/>
            <person name="Natali L."/>
            <person name="Bassil N."/>
            <person name="Fernandez G.E."/>
            <person name="Lomsadze A."/>
            <person name="Armour M."/>
            <person name="Olukolu B."/>
            <person name="Poorten T."/>
            <person name="Britton C."/>
            <person name="Davik J."/>
            <person name="Ashrafi H."/>
            <person name="Aiden E.L."/>
            <person name="Borodovsky M."/>
            <person name="Worthington M."/>
        </authorList>
    </citation>
    <scope>NUCLEOTIDE SEQUENCE [LARGE SCALE GENOMIC DNA]</scope>
    <source>
        <strain evidence="4">PI 553951</strain>
    </source>
</reference>
<dbReference type="PROSITE" id="PS51746">
    <property type="entry name" value="PPM_2"/>
    <property type="match status" value="1"/>
</dbReference>
<dbReference type="GO" id="GO:0004722">
    <property type="term" value="F:protein serine/threonine phosphatase activity"/>
    <property type="evidence" value="ECO:0007669"/>
    <property type="project" value="UniProtKB-EC"/>
</dbReference>
<comment type="cofactor">
    <cofactor evidence="1">
        <name>Mn(2+)</name>
        <dbReference type="ChEBI" id="CHEBI:29035"/>
    </cofactor>
</comment>
<dbReference type="Gene3D" id="3.60.40.10">
    <property type="entry name" value="PPM-type phosphatase domain"/>
    <property type="match status" value="2"/>
</dbReference>
<feature type="domain" description="PPM-type phosphatase" evidence="3">
    <location>
        <begin position="407"/>
        <end position="650"/>
    </location>
</feature>
<keyword evidence="1" id="KW-0378">Hydrolase</keyword>